<feature type="compositionally biased region" description="Low complexity" evidence="1">
    <location>
        <begin position="1"/>
        <end position="14"/>
    </location>
</feature>
<dbReference type="Proteomes" id="UP000288168">
    <property type="component" value="Unassembled WGS sequence"/>
</dbReference>
<evidence type="ECO:0000313" key="3">
    <source>
        <dbReference type="Proteomes" id="UP000288168"/>
    </source>
</evidence>
<dbReference type="EMBL" id="NKCI01000034">
    <property type="protein sequence ID" value="RSL64342.1"/>
    <property type="molecule type" value="Genomic_DNA"/>
</dbReference>
<comment type="caution">
    <text evidence="2">The sequence shown here is derived from an EMBL/GenBank/DDBJ whole genome shotgun (WGS) entry which is preliminary data.</text>
</comment>
<proteinExistence type="predicted"/>
<reference evidence="2 3" key="1">
    <citation type="submission" date="2017-06" db="EMBL/GenBank/DDBJ databases">
        <title>Comparative genomic analysis of Ambrosia Fusariam Clade fungi.</title>
        <authorList>
            <person name="Stajich J.E."/>
            <person name="Carrillo J."/>
            <person name="Kijimoto T."/>
            <person name="Eskalen A."/>
            <person name="O'Donnell K."/>
            <person name="Kasson M."/>
        </authorList>
    </citation>
    <scope>NUCLEOTIDE SEQUENCE [LARGE SCALE GENOMIC DNA]</scope>
    <source>
        <strain evidence="2 3">NRRL62584</strain>
    </source>
</reference>
<protein>
    <submittedName>
        <fullName evidence="2">Uncharacterized protein</fullName>
    </submittedName>
</protein>
<dbReference type="AlphaFoldDB" id="A0A428QGA5"/>
<organism evidence="2 3">
    <name type="scientific">Fusarium duplospermum</name>
    <dbReference type="NCBI Taxonomy" id="1325734"/>
    <lineage>
        <taxon>Eukaryota</taxon>
        <taxon>Fungi</taxon>
        <taxon>Dikarya</taxon>
        <taxon>Ascomycota</taxon>
        <taxon>Pezizomycotina</taxon>
        <taxon>Sordariomycetes</taxon>
        <taxon>Hypocreomycetidae</taxon>
        <taxon>Hypocreales</taxon>
        <taxon>Nectriaceae</taxon>
        <taxon>Fusarium</taxon>
        <taxon>Fusarium solani species complex</taxon>
    </lineage>
</organism>
<keyword evidence="3" id="KW-1185">Reference proteome</keyword>
<evidence type="ECO:0000313" key="2">
    <source>
        <dbReference type="EMBL" id="RSL64342.1"/>
    </source>
</evidence>
<name>A0A428QGA5_9HYPO</name>
<feature type="region of interest" description="Disordered" evidence="1">
    <location>
        <begin position="1"/>
        <end position="27"/>
    </location>
</feature>
<sequence length="107" mass="11513">MITPGTTTPIGQTGRPSNEDEYQGGANEAQHSLGAAKLFKPQIASAARWESVPASGFQGVVAILLSTQPMSLTPNEVVMFLTEEETLKIVNSKAKLGYWCRNSYIAI</sequence>
<gene>
    <name evidence="2" type="ORF">CEP54_004756</name>
</gene>
<evidence type="ECO:0000256" key="1">
    <source>
        <dbReference type="SAM" id="MobiDB-lite"/>
    </source>
</evidence>
<accession>A0A428QGA5</accession>